<proteinExistence type="inferred from homology"/>
<evidence type="ECO:0000256" key="1">
    <source>
        <dbReference type="ARBA" id="ARBA00004141"/>
    </source>
</evidence>
<dbReference type="Pfam" id="PF03471">
    <property type="entry name" value="CorC_HlyC"/>
    <property type="match status" value="1"/>
</dbReference>
<dbReference type="GO" id="GO:0005886">
    <property type="term" value="C:plasma membrane"/>
    <property type="evidence" value="ECO:0007669"/>
    <property type="project" value="TreeGrafter"/>
</dbReference>
<dbReference type="InterPro" id="IPR000644">
    <property type="entry name" value="CBS_dom"/>
</dbReference>
<organism evidence="13 14">
    <name type="scientific">Halalkalibacter alkaliphilus</name>
    <dbReference type="NCBI Taxonomy" id="2917993"/>
    <lineage>
        <taxon>Bacteria</taxon>
        <taxon>Bacillati</taxon>
        <taxon>Bacillota</taxon>
        <taxon>Bacilli</taxon>
        <taxon>Bacillales</taxon>
        <taxon>Bacillaceae</taxon>
        <taxon>Halalkalibacter</taxon>
    </lineage>
</organism>
<sequence>MSEVPISIVMLLISLLAISAFFSSAETAYSSVNRIRLKNYSDEGFRGAKKALHISNNFDEALSTILVGNNLVNIAAATLSSQLAIQLFGPNMGVFISTVVLTILVLIFGEILPKSFAKEYAESYTLKTSGIMTLLITIFKPITWAFIQLRKGVSRFIRKKEHHPSMTEEEIKVMINISEEEGVIESHEKELVHRSLEFNDIIVAEIIKPRTDIVAINVKSSIDDIKEVFFREHYSRIPVFEESIDNIVGILSEKDFLKSLLIKSETQITDLLRDPLFVVESMKVSTLLPQLQIQKTHMAIVIDEYGGTAGLVTLEDILEEIVGEIWDEHDEKIKPFSQLDSHTYLISADFPLDDFARLTNVELPNSSYHTLGGWLTERFERIPREGEQFTYEHVDLQVEASDDKRLRQIKVSIHSS</sequence>
<dbReference type="EMBL" id="JAKRYL010000015">
    <property type="protein sequence ID" value="MCL7748400.1"/>
    <property type="molecule type" value="Genomic_DNA"/>
</dbReference>
<dbReference type="InterPro" id="IPR016169">
    <property type="entry name" value="FAD-bd_PCMH_sub2"/>
</dbReference>
<dbReference type="Proteomes" id="UP001139150">
    <property type="component" value="Unassembled WGS sequence"/>
</dbReference>
<evidence type="ECO:0000256" key="2">
    <source>
        <dbReference type="ARBA" id="ARBA00006337"/>
    </source>
</evidence>
<dbReference type="PANTHER" id="PTHR22777">
    <property type="entry name" value="HEMOLYSIN-RELATED"/>
    <property type="match status" value="1"/>
</dbReference>
<evidence type="ECO:0000313" key="13">
    <source>
        <dbReference type="EMBL" id="MCL7748400.1"/>
    </source>
</evidence>
<comment type="similarity">
    <text evidence="2">Belongs to the UPF0053 family.</text>
</comment>
<dbReference type="Gene3D" id="3.10.580.10">
    <property type="entry name" value="CBS-domain"/>
    <property type="match status" value="1"/>
</dbReference>
<keyword evidence="5 9" id="KW-1133">Transmembrane helix</keyword>
<feature type="transmembrane region" description="Helical" evidence="10">
    <location>
        <begin position="124"/>
        <end position="147"/>
    </location>
</feature>
<name>A0A9X2CUK7_9BACI</name>
<dbReference type="GO" id="GO:0050660">
    <property type="term" value="F:flavin adenine dinucleotide binding"/>
    <property type="evidence" value="ECO:0007669"/>
    <property type="project" value="InterPro"/>
</dbReference>
<dbReference type="PROSITE" id="PS51371">
    <property type="entry name" value="CBS"/>
    <property type="match status" value="2"/>
</dbReference>
<dbReference type="CDD" id="cd04590">
    <property type="entry name" value="CBS_pair_CorC_HlyC_assoc"/>
    <property type="match status" value="1"/>
</dbReference>
<dbReference type="InterPro" id="IPR005170">
    <property type="entry name" value="Transptr-assoc_dom"/>
</dbReference>
<keyword evidence="4" id="KW-0677">Repeat</keyword>
<dbReference type="Gene3D" id="3.30.465.10">
    <property type="match status" value="1"/>
</dbReference>
<evidence type="ECO:0000313" key="14">
    <source>
        <dbReference type="Proteomes" id="UP001139150"/>
    </source>
</evidence>
<evidence type="ECO:0000256" key="7">
    <source>
        <dbReference type="ARBA" id="ARBA00023136"/>
    </source>
</evidence>
<dbReference type="InterPro" id="IPR036318">
    <property type="entry name" value="FAD-bd_PCMH-like_sf"/>
</dbReference>
<keyword evidence="7 9" id="KW-0472">Membrane</keyword>
<dbReference type="AlphaFoldDB" id="A0A9X2CUK7"/>
<evidence type="ECO:0000256" key="3">
    <source>
        <dbReference type="ARBA" id="ARBA00022692"/>
    </source>
</evidence>
<dbReference type="FunFam" id="3.10.580.10:FF:000002">
    <property type="entry name" value="Magnesium/cobalt efflux protein CorC"/>
    <property type="match status" value="1"/>
</dbReference>
<keyword evidence="6 8" id="KW-0129">CBS domain</keyword>
<dbReference type="PANTHER" id="PTHR22777:SF17">
    <property type="entry name" value="UPF0053 PROTEIN SLL0260"/>
    <property type="match status" value="1"/>
</dbReference>
<dbReference type="Pfam" id="PF01595">
    <property type="entry name" value="CNNM"/>
    <property type="match status" value="1"/>
</dbReference>
<evidence type="ECO:0000256" key="6">
    <source>
        <dbReference type="ARBA" id="ARBA00023122"/>
    </source>
</evidence>
<feature type="domain" description="CNNM transmembrane" evidence="12">
    <location>
        <begin position="1"/>
        <end position="188"/>
    </location>
</feature>
<dbReference type="PROSITE" id="PS51846">
    <property type="entry name" value="CNNM"/>
    <property type="match status" value="1"/>
</dbReference>
<protein>
    <submittedName>
        <fullName evidence="13">Hemolysin family protein</fullName>
    </submittedName>
</protein>
<keyword evidence="14" id="KW-1185">Reference proteome</keyword>
<dbReference type="RefSeq" id="WP_250097291.1">
    <property type="nucleotide sequence ID" value="NZ_JAKRYL010000015.1"/>
</dbReference>
<feature type="domain" description="CBS" evidence="11">
    <location>
        <begin position="209"/>
        <end position="268"/>
    </location>
</feature>
<dbReference type="SUPFAM" id="SSF56176">
    <property type="entry name" value="FAD-binding/transporter-associated domain-like"/>
    <property type="match status" value="1"/>
</dbReference>
<evidence type="ECO:0000259" key="12">
    <source>
        <dbReference type="PROSITE" id="PS51846"/>
    </source>
</evidence>
<evidence type="ECO:0000256" key="4">
    <source>
        <dbReference type="ARBA" id="ARBA00022737"/>
    </source>
</evidence>
<comment type="caution">
    <text evidence="13">The sequence shown here is derived from an EMBL/GenBank/DDBJ whole genome shotgun (WGS) entry which is preliminary data.</text>
</comment>
<dbReference type="InterPro" id="IPR046342">
    <property type="entry name" value="CBS_dom_sf"/>
</dbReference>
<dbReference type="SUPFAM" id="SSF54631">
    <property type="entry name" value="CBS-domain pair"/>
    <property type="match status" value="1"/>
</dbReference>
<accession>A0A9X2CUK7</accession>
<dbReference type="SMART" id="SM01091">
    <property type="entry name" value="CorC_HlyC"/>
    <property type="match status" value="1"/>
</dbReference>
<gene>
    <name evidence="13" type="ORF">MF646_14820</name>
</gene>
<dbReference type="InterPro" id="IPR002550">
    <property type="entry name" value="CNNM"/>
</dbReference>
<evidence type="ECO:0000256" key="8">
    <source>
        <dbReference type="PROSITE-ProRule" id="PRU00703"/>
    </source>
</evidence>
<dbReference type="Pfam" id="PF00571">
    <property type="entry name" value="CBS"/>
    <property type="match status" value="2"/>
</dbReference>
<reference evidence="13" key="1">
    <citation type="submission" date="2022-02" db="EMBL/GenBank/DDBJ databases">
        <title>Halalkalibacter sp. nov. isolated from Lonar Lake, India.</title>
        <authorList>
            <person name="Joshi A."/>
            <person name="Thite S."/>
            <person name="Lodha T."/>
        </authorList>
    </citation>
    <scope>NUCLEOTIDE SEQUENCE</scope>
    <source>
        <strain evidence="13">MEB205</strain>
    </source>
</reference>
<evidence type="ECO:0000256" key="10">
    <source>
        <dbReference type="SAM" id="Phobius"/>
    </source>
</evidence>
<evidence type="ECO:0000256" key="9">
    <source>
        <dbReference type="PROSITE-ProRule" id="PRU01193"/>
    </source>
</evidence>
<evidence type="ECO:0000259" key="11">
    <source>
        <dbReference type="PROSITE" id="PS51371"/>
    </source>
</evidence>
<keyword evidence="3 9" id="KW-0812">Transmembrane</keyword>
<feature type="domain" description="CBS" evidence="11">
    <location>
        <begin position="271"/>
        <end position="331"/>
    </location>
</feature>
<evidence type="ECO:0000256" key="5">
    <source>
        <dbReference type="ARBA" id="ARBA00022989"/>
    </source>
</evidence>
<comment type="subcellular location">
    <subcellularLocation>
        <location evidence="1">Membrane</location>
        <topology evidence="1">Multi-pass membrane protein</topology>
    </subcellularLocation>
</comment>
<dbReference type="InterPro" id="IPR044751">
    <property type="entry name" value="Ion_transp-like_CBS"/>
</dbReference>
<feature type="transmembrane region" description="Helical" evidence="10">
    <location>
        <begin position="92"/>
        <end position="112"/>
    </location>
</feature>